<keyword evidence="2" id="KW-1133">Transmembrane helix</keyword>
<proteinExistence type="predicted"/>
<keyword evidence="2" id="KW-0812">Transmembrane</keyword>
<protein>
    <submittedName>
        <fullName evidence="4">DUF1707 domain-containing protein</fullName>
    </submittedName>
</protein>
<feature type="region of interest" description="Disordered" evidence="1">
    <location>
        <begin position="60"/>
        <end position="104"/>
    </location>
</feature>
<organism evidence="4 5">
    <name type="scientific">Streptomyces mobaraensis</name>
    <name type="common">Streptoverticillium mobaraense</name>
    <dbReference type="NCBI Taxonomy" id="35621"/>
    <lineage>
        <taxon>Bacteria</taxon>
        <taxon>Bacillati</taxon>
        <taxon>Actinomycetota</taxon>
        <taxon>Actinomycetes</taxon>
        <taxon>Kitasatosporales</taxon>
        <taxon>Streptomycetaceae</taxon>
        <taxon>Streptomyces</taxon>
    </lineage>
</organism>
<reference evidence="4 5" key="1">
    <citation type="journal article" date="2019" name="Microb. Cell Fact.">
        <title>Exploring novel herbicidin analogues by transcriptional regulator overexpression and MS/MS molecular networking.</title>
        <authorList>
            <person name="Shi Y."/>
            <person name="Gu R."/>
            <person name="Li Y."/>
            <person name="Wang X."/>
            <person name="Ren W."/>
            <person name="Li X."/>
            <person name="Wang L."/>
            <person name="Xie Y."/>
            <person name="Hong B."/>
        </authorList>
    </citation>
    <scope>NUCLEOTIDE SEQUENCE [LARGE SCALE GENOMIC DNA]</scope>
    <source>
        <strain evidence="4 5">US-43</strain>
    </source>
</reference>
<keyword evidence="5" id="KW-1185">Reference proteome</keyword>
<gene>
    <name evidence="4" type="ORF">FRZ00_30245</name>
</gene>
<feature type="compositionally biased region" description="Polar residues" evidence="1">
    <location>
        <begin position="68"/>
        <end position="77"/>
    </location>
</feature>
<dbReference type="OrthoDB" id="4374883at2"/>
<sequence length="156" mass="16839">MTKLDRTQLRIGDDEREAALDALTTHSREGRLTIDEYGERAEALQEARTQADILALFKDLPEPRPTLAPTTPDTSLTPAAGRPATPETRRGPLGLPDRTDRPTRATDRFAGTLLGVPVGAVAAAGVSYATGSWLFMFLAPPIAYAADRLSRRGRKG</sequence>
<dbReference type="AlphaFoldDB" id="A0A5N5VZN5"/>
<accession>A0A5N5VZN5</accession>
<evidence type="ECO:0000313" key="5">
    <source>
        <dbReference type="Proteomes" id="UP000327000"/>
    </source>
</evidence>
<evidence type="ECO:0000259" key="3">
    <source>
        <dbReference type="Pfam" id="PF08044"/>
    </source>
</evidence>
<evidence type="ECO:0000256" key="1">
    <source>
        <dbReference type="SAM" id="MobiDB-lite"/>
    </source>
</evidence>
<dbReference type="EMBL" id="VOKX01000116">
    <property type="protein sequence ID" value="KAB7834284.1"/>
    <property type="molecule type" value="Genomic_DNA"/>
</dbReference>
<dbReference type="Proteomes" id="UP000327000">
    <property type="component" value="Unassembled WGS sequence"/>
</dbReference>
<dbReference type="InterPro" id="IPR012551">
    <property type="entry name" value="DUF1707_SHOCT-like"/>
</dbReference>
<feature type="domain" description="DUF1707" evidence="3">
    <location>
        <begin position="9"/>
        <end position="61"/>
    </location>
</feature>
<dbReference type="Pfam" id="PF08044">
    <property type="entry name" value="DUF1707"/>
    <property type="match status" value="1"/>
</dbReference>
<keyword evidence="2" id="KW-0472">Membrane</keyword>
<evidence type="ECO:0000256" key="2">
    <source>
        <dbReference type="SAM" id="Phobius"/>
    </source>
</evidence>
<dbReference type="RefSeq" id="WP_152265682.1">
    <property type="nucleotide sequence ID" value="NZ_VOKX01000116.1"/>
</dbReference>
<feature type="transmembrane region" description="Helical" evidence="2">
    <location>
        <begin position="109"/>
        <end position="127"/>
    </location>
</feature>
<comment type="caution">
    <text evidence="4">The sequence shown here is derived from an EMBL/GenBank/DDBJ whole genome shotgun (WGS) entry which is preliminary data.</text>
</comment>
<name>A0A5N5VZN5_STRMB</name>
<evidence type="ECO:0000313" key="4">
    <source>
        <dbReference type="EMBL" id="KAB7834284.1"/>
    </source>
</evidence>